<comment type="caution">
    <text evidence="1">The sequence shown here is derived from an EMBL/GenBank/DDBJ whole genome shotgun (WGS) entry which is preliminary data.</text>
</comment>
<accession>A0A8J3Z274</accession>
<proteinExistence type="predicted"/>
<name>A0A8J3Z274_9ACTN</name>
<dbReference type="AlphaFoldDB" id="A0A8J3Z274"/>
<organism evidence="1 2">
    <name type="scientific">Virgisporangium aurantiacum</name>
    <dbReference type="NCBI Taxonomy" id="175570"/>
    <lineage>
        <taxon>Bacteria</taxon>
        <taxon>Bacillati</taxon>
        <taxon>Actinomycetota</taxon>
        <taxon>Actinomycetes</taxon>
        <taxon>Micromonosporales</taxon>
        <taxon>Micromonosporaceae</taxon>
        <taxon>Virgisporangium</taxon>
    </lineage>
</organism>
<evidence type="ECO:0000313" key="1">
    <source>
        <dbReference type="EMBL" id="GIJ56071.1"/>
    </source>
</evidence>
<reference evidence="1" key="1">
    <citation type="submission" date="2021-01" db="EMBL/GenBank/DDBJ databases">
        <title>Whole genome shotgun sequence of Virgisporangium aurantiacum NBRC 16421.</title>
        <authorList>
            <person name="Komaki H."/>
            <person name="Tamura T."/>
        </authorList>
    </citation>
    <scope>NUCLEOTIDE SEQUENCE</scope>
    <source>
        <strain evidence="1">NBRC 16421</strain>
    </source>
</reference>
<dbReference type="EMBL" id="BOPG01000023">
    <property type="protein sequence ID" value="GIJ56071.1"/>
    <property type="molecule type" value="Genomic_DNA"/>
</dbReference>
<dbReference type="Pfam" id="PF19757">
    <property type="entry name" value="DUF6244"/>
    <property type="match status" value="1"/>
</dbReference>
<dbReference type="InterPro" id="IPR046211">
    <property type="entry name" value="DUF6244"/>
</dbReference>
<dbReference type="Pfam" id="PF14428">
    <property type="entry name" value="DddA-like"/>
    <property type="match status" value="1"/>
</dbReference>
<protein>
    <recommendedName>
        <fullName evidence="3">SCP1.201-like deaminase</fullName>
    </recommendedName>
</protein>
<evidence type="ECO:0008006" key="3">
    <source>
        <dbReference type="Google" id="ProtNLM"/>
    </source>
</evidence>
<sequence>MESIGADMARIITGLTKALQEAGRADETARSIATRAAHAGLAGIAQNMAHVYQVTEQVRADINAATDEASNVVTSAAGVPSKTTPPQTVAALSALDASLAALHGNLGAILGELSKARQAAITVLRGGRPGPMLAALDAVRATLTTTVGIVNRTRQDVTAAVAQATSLGDPGGGFAAGRATADLTADEQTRIRPMLPVTEGWTRVDAKDTPSHVRDAAADFKPRFDKDPRETVVIYDGDKHVSGGRRQYQTMADDLDSGRILRPDGRPYPHVPDHFVVHPEMRVAATMRKRNLTDAEIVVDNTMCGSRGFDRDDALTCENYLPGAMPVNSRMTVWVTVDGGRTFHRKTIIGTGTLIRR</sequence>
<dbReference type="InterPro" id="IPR032724">
    <property type="entry name" value="SCP1.201-like"/>
</dbReference>
<keyword evidence="2" id="KW-1185">Reference proteome</keyword>
<gene>
    <name evidence="1" type="ORF">Vau01_035870</name>
</gene>
<dbReference type="Proteomes" id="UP000612585">
    <property type="component" value="Unassembled WGS sequence"/>
</dbReference>
<evidence type="ECO:0000313" key="2">
    <source>
        <dbReference type="Proteomes" id="UP000612585"/>
    </source>
</evidence>